<evidence type="ECO:0000313" key="1">
    <source>
        <dbReference type="EMBL" id="KAK3743816.1"/>
    </source>
</evidence>
<gene>
    <name evidence="1" type="ORF">RRG08_043547</name>
</gene>
<organism evidence="1 2">
    <name type="scientific">Elysia crispata</name>
    <name type="common">lettuce slug</name>
    <dbReference type="NCBI Taxonomy" id="231223"/>
    <lineage>
        <taxon>Eukaryota</taxon>
        <taxon>Metazoa</taxon>
        <taxon>Spiralia</taxon>
        <taxon>Lophotrochozoa</taxon>
        <taxon>Mollusca</taxon>
        <taxon>Gastropoda</taxon>
        <taxon>Heterobranchia</taxon>
        <taxon>Euthyneura</taxon>
        <taxon>Panpulmonata</taxon>
        <taxon>Sacoglossa</taxon>
        <taxon>Placobranchoidea</taxon>
        <taxon>Plakobranchidae</taxon>
        <taxon>Elysia</taxon>
    </lineage>
</organism>
<keyword evidence="2" id="KW-1185">Reference proteome</keyword>
<accession>A0AAE0YGG2</accession>
<proteinExistence type="predicted"/>
<name>A0AAE0YGG2_9GAST</name>
<reference evidence="1" key="1">
    <citation type="journal article" date="2023" name="G3 (Bethesda)">
        <title>A reference genome for the long-term kleptoplast-retaining sea slug Elysia crispata morphotype clarki.</title>
        <authorList>
            <person name="Eastman K.E."/>
            <person name="Pendleton A.L."/>
            <person name="Shaikh M.A."/>
            <person name="Suttiyut T."/>
            <person name="Ogas R."/>
            <person name="Tomko P."/>
            <person name="Gavelis G."/>
            <person name="Widhalm J.R."/>
            <person name="Wisecaver J.H."/>
        </authorList>
    </citation>
    <scope>NUCLEOTIDE SEQUENCE</scope>
    <source>
        <strain evidence="1">ECLA1</strain>
    </source>
</reference>
<dbReference type="AlphaFoldDB" id="A0AAE0YGG2"/>
<dbReference type="EMBL" id="JAWDGP010006298">
    <property type="protein sequence ID" value="KAK3743816.1"/>
    <property type="molecule type" value="Genomic_DNA"/>
</dbReference>
<protein>
    <submittedName>
        <fullName evidence="1">Uncharacterized protein</fullName>
    </submittedName>
</protein>
<sequence length="163" mass="18263">MCRARTLDLISRQTRDRHSVELGHKKSCYSKLTKDRSTGGLSCRAGGVTQRGWQELVDVHVCVHTSRTEDNYKLHSRPYETLQEAHLQVISYSGSHDTGDREVIMFISSPPGDLNTNTASLIHYTTWEPLVVWSHHPTRIKQLSLQGLAVQQISGDGPGKAKD</sequence>
<evidence type="ECO:0000313" key="2">
    <source>
        <dbReference type="Proteomes" id="UP001283361"/>
    </source>
</evidence>
<dbReference type="Proteomes" id="UP001283361">
    <property type="component" value="Unassembled WGS sequence"/>
</dbReference>
<comment type="caution">
    <text evidence="1">The sequence shown here is derived from an EMBL/GenBank/DDBJ whole genome shotgun (WGS) entry which is preliminary data.</text>
</comment>